<dbReference type="SUPFAM" id="SSF47413">
    <property type="entry name" value="lambda repressor-like DNA-binding domains"/>
    <property type="match status" value="1"/>
</dbReference>
<keyword evidence="6" id="KW-1185">Reference proteome</keyword>
<keyword evidence="1" id="KW-0805">Transcription regulation</keyword>
<dbReference type="InterPro" id="IPR010982">
    <property type="entry name" value="Lambda_DNA-bd_dom_sf"/>
</dbReference>
<dbReference type="CDD" id="cd00093">
    <property type="entry name" value="HTH_XRE"/>
    <property type="match status" value="1"/>
</dbReference>
<evidence type="ECO:0000256" key="1">
    <source>
        <dbReference type="ARBA" id="ARBA00023015"/>
    </source>
</evidence>
<dbReference type="SMART" id="SM00530">
    <property type="entry name" value="HTH_XRE"/>
    <property type="match status" value="1"/>
</dbReference>
<sequence>MVLKNDMNVIDYDIKQKVGKNIRYYRLQKGLTQINLAKLTGLRQTYISEVERGKINISILNINLISESLDVPVYILFLDDYIS</sequence>
<dbReference type="PANTHER" id="PTHR46797:SF23">
    <property type="entry name" value="HTH-TYPE TRANSCRIPTIONAL REGULATOR SUTR"/>
    <property type="match status" value="1"/>
</dbReference>
<accession>A0ABQ5TQ43</accession>
<dbReference type="Gene3D" id="1.10.260.40">
    <property type="entry name" value="lambda repressor-like DNA-binding domains"/>
    <property type="match status" value="1"/>
</dbReference>
<organism evidence="5 6">
    <name type="scientific">Oceanobacillus kimchii</name>
    <dbReference type="NCBI Taxonomy" id="746691"/>
    <lineage>
        <taxon>Bacteria</taxon>
        <taxon>Bacillati</taxon>
        <taxon>Bacillota</taxon>
        <taxon>Bacilli</taxon>
        <taxon>Bacillales</taxon>
        <taxon>Bacillaceae</taxon>
        <taxon>Oceanobacillus</taxon>
    </lineage>
</organism>
<comment type="caution">
    <text evidence="5">The sequence shown here is derived from an EMBL/GenBank/DDBJ whole genome shotgun (WGS) entry which is preliminary data.</text>
</comment>
<dbReference type="Proteomes" id="UP001275436">
    <property type="component" value="Unassembled WGS sequence"/>
</dbReference>
<name>A0ABQ5TQ43_9BACI</name>
<dbReference type="PANTHER" id="PTHR46797">
    <property type="entry name" value="HTH-TYPE TRANSCRIPTIONAL REGULATOR"/>
    <property type="match status" value="1"/>
</dbReference>
<keyword evidence="2" id="KW-0238">DNA-binding</keyword>
<dbReference type="PROSITE" id="PS50943">
    <property type="entry name" value="HTH_CROC1"/>
    <property type="match status" value="1"/>
</dbReference>
<protein>
    <recommendedName>
        <fullName evidence="4">HTH cro/C1-type domain-containing protein</fullName>
    </recommendedName>
</protein>
<dbReference type="InterPro" id="IPR001387">
    <property type="entry name" value="Cro/C1-type_HTH"/>
</dbReference>
<proteinExistence type="predicted"/>
<evidence type="ECO:0000256" key="2">
    <source>
        <dbReference type="ARBA" id="ARBA00023125"/>
    </source>
</evidence>
<gene>
    <name evidence="5" type="ORF">MACH08_40490</name>
</gene>
<dbReference type="Pfam" id="PF01381">
    <property type="entry name" value="HTH_3"/>
    <property type="match status" value="1"/>
</dbReference>
<feature type="domain" description="HTH cro/C1-type" evidence="4">
    <location>
        <begin position="22"/>
        <end position="76"/>
    </location>
</feature>
<keyword evidence="3" id="KW-0804">Transcription</keyword>
<reference evidence="5 6" key="1">
    <citation type="submission" date="2023-02" db="EMBL/GenBank/DDBJ databases">
        <title>Oceanobacillus kimchii IFOP_LL358 isolated form Alexandrium catenella lab strain.</title>
        <authorList>
            <person name="Gajardo G."/>
            <person name="Ueki S."/>
            <person name="Maruyama F."/>
        </authorList>
    </citation>
    <scope>NUCLEOTIDE SEQUENCE [LARGE SCALE GENOMIC DNA]</scope>
    <source>
        <strain evidence="5 6">IFOP_LL358</strain>
    </source>
</reference>
<evidence type="ECO:0000256" key="3">
    <source>
        <dbReference type="ARBA" id="ARBA00023163"/>
    </source>
</evidence>
<evidence type="ECO:0000259" key="4">
    <source>
        <dbReference type="PROSITE" id="PS50943"/>
    </source>
</evidence>
<dbReference type="EMBL" id="BSKO01000002">
    <property type="protein sequence ID" value="GLO68265.1"/>
    <property type="molecule type" value="Genomic_DNA"/>
</dbReference>
<evidence type="ECO:0000313" key="6">
    <source>
        <dbReference type="Proteomes" id="UP001275436"/>
    </source>
</evidence>
<evidence type="ECO:0000313" key="5">
    <source>
        <dbReference type="EMBL" id="GLO68265.1"/>
    </source>
</evidence>
<dbReference type="InterPro" id="IPR050807">
    <property type="entry name" value="TransReg_Diox_bact_type"/>
</dbReference>